<dbReference type="EMBL" id="CP049865">
    <property type="protein sequence ID" value="QIK72057.1"/>
    <property type="molecule type" value="Genomic_DNA"/>
</dbReference>
<reference evidence="3 4" key="1">
    <citation type="submission" date="2020-03" db="EMBL/GenBank/DDBJ databases">
        <title>Propioniciclava sp. nov., isolated from Hydrophilus acuminatus.</title>
        <authorList>
            <person name="Hyun D.-W."/>
            <person name="Bae J.-W."/>
        </authorList>
    </citation>
    <scope>NUCLEOTIDE SEQUENCE [LARGE SCALE GENOMIC DNA]</scope>
    <source>
        <strain evidence="3 4">HDW11</strain>
    </source>
</reference>
<proteinExistence type="predicted"/>
<dbReference type="InterPro" id="IPR002586">
    <property type="entry name" value="CobQ/CobB/MinD/ParA_Nub-bd_dom"/>
</dbReference>
<evidence type="ECO:0000256" key="1">
    <source>
        <dbReference type="SAM" id="MobiDB-lite"/>
    </source>
</evidence>
<dbReference type="SUPFAM" id="SSF52540">
    <property type="entry name" value="P-loop containing nucleoside triphosphate hydrolases"/>
    <property type="match status" value="1"/>
</dbReference>
<feature type="domain" description="CobQ/CobB/MinD/ParA nucleotide binding" evidence="2">
    <location>
        <begin position="38"/>
        <end position="72"/>
    </location>
</feature>
<feature type="region of interest" description="Disordered" evidence="1">
    <location>
        <begin position="163"/>
        <end position="201"/>
    </location>
</feature>
<dbReference type="Proteomes" id="UP000501058">
    <property type="component" value="Chromosome"/>
</dbReference>
<dbReference type="Pfam" id="PF01656">
    <property type="entry name" value="CbiA"/>
    <property type="match status" value="1"/>
</dbReference>
<organism evidence="3 4">
    <name type="scientific">Propioniciclava coleopterorum</name>
    <dbReference type="NCBI Taxonomy" id="2714937"/>
    <lineage>
        <taxon>Bacteria</taxon>
        <taxon>Bacillati</taxon>
        <taxon>Actinomycetota</taxon>
        <taxon>Actinomycetes</taxon>
        <taxon>Propionibacteriales</taxon>
        <taxon>Propionibacteriaceae</taxon>
        <taxon>Propioniciclava</taxon>
    </lineage>
</organism>
<feature type="compositionally biased region" description="Basic and acidic residues" evidence="1">
    <location>
        <begin position="163"/>
        <end position="189"/>
    </location>
</feature>
<dbReference type="CDD" id="cd01983">
    <property type="entry name" value="SIMIBI"/>
    <property type="match status" value="1"/>
</dbReference>
<dbReference type="InterPro" id="IPR027417">
    <property type="entry name" value="P-loop_NTPase"/>
</dbReference>
<evidence type="ECO:0000313" key="3">
    <source>
        <dbReference type="EMBL" id="QIK72057.1"/>
    </source>
</evidence>
<evidence type="ECO:0000259" key="2">
    <source>
        <dbReference type="Pfam" id="PF01656"/>
    </source>
</evidence>
<dbReference type="Gene3D" id="3.40.50.300">
    <property type="entry name" value="P-loop containing nucleotide triphosphate hydrolases"/>
    <property type="match status" value="1"/>
</dbReference>
<dbReference type="KEGG" id="prv:G7070_06975"/>
<sequence>MATAGLRSLTSLRFPGTSHSSVSNQGPPRLIMISGAIATGKSTIAAALADLLRNQGKSVAMTDLDTVADMSARHAWDWAHTVDGSLVAAWLNTPIDVVIDEGTCNLTEVQTVLTRVPDSTIVQHVVLRADYQASLERAQNDPTRGISRNPEFLRRDHDRFADASKDLPRGLELHVEGRSPADLADEIHRRSQQPGGTPEPI</sequence>
<protein>
    <recommendedName>
        <fullName evidence="2">CobQ/CobB/MinD/ParA nucleotide binding domain-containing protein</fullName>
    </recommendedName>
</protein>
<name>A0A6G7Y610_9ACTN</name>
<dbReference type="AlphaFoldDB" id="A0A6G7Y610"/>
<accession>A0A6G7Y610</accession>
<gene>
    <name evidence="3" type="ORF">G7070_06975</name>
</gene>
<evidence type="ECO:0000313" key="4">
    <source>
        <dbReference type="Proteomes" id="UP000501058"/>
    </source>
</evidence>
<keyword evidence="4" id="KW-1185">Reference proteome</keyword>